<keyword evidence="4 11" id="KW-0732">Signal</keyword>
<dbReference type="SUPFAM" id="SSF49265">
    <property type="entry name" value="Fibronectin type III"/>
    <property type="match status" value="1"/>
</dbReference>
<dbReference type="OrthoDB" id="8906725at2759"/>
<keyword evidence="7" id="KW-1015">Disulfide bond</keyword>
<evidence type="ECO:0000256" key="7">
    <source>
        <dbReference type="ARBA" id="ARBA00023157"/>
    </source>
</evidence>
<reference evidence="13" key="1">
    <citation type="submission" date="2019-06" db="EMBL/GenBank/DDBJ databases">
        <authorList>
            <consortium name="Wellcome Sanger Institute Data Sharing"/>
        </authorList>
    </citation>
    <scope>NUCLEOTIDE SEQUENCE [LARGE SCALE GENOMIC DNA]</scope>
</reference>
<protein>
    <submittedName>
        <fullName evidence="13">Uncharacterized LOC115438401</fullName>
    </submittedName>
</protein>
<organism evidence="13 14">
    <name type="scientific">Sphaeramia orbicularis</name>
    <name type="common">orbiculate cardinalfish</name>
    <dbReference type="NCBI Taxonomy" id="375764"/>
    <lineage>
        <taxon>Eukaryota</taxon>
        <taxon>Metazoa</taxon>
        <taxon>Chordata</taxon>
        <taxon>Craniata</taxon>
        <taxon>Vertebrata</taxon>
        <taxon>Euteleostomi</taxon>
        <taxon>Actinopterygii</taxon>
        <taxon>Neopterygii</taxon>
        <taxon>Teleostei</taxon>
        <taxon>Neoteleostei</taxon>
        <taxon>Acanthomorphata</taxon>
        <taxon>Gobiaria</taxon>
        <taxon>Kurtiformes</taxon>
        <taxon>Apogonoidei</taxon>
        <taxon>Apogonidae</taxon>
        <taxon>Apogoninae</taxon>
        <taxon>Sphaeramia</taxon>
    </lineage>
</organism>
<keyword evidence="14" id="KW-1185">Reference proteome</keyword>
<feature type="chain" id="PRO_5025438590" evidence="11">
    <location>
        <begin position="27"/>
        <end position="617"/>
    </location>
</feature>
<evidence type="ECO:0000313" key="13">
    <source>
        <dbReference type="Ensembl" id="ENSSORP00005016408.1"/>
    </source>
</evidence>
<evidence type="ECO:0000313" key="14">
    <source>
        <dbReference type="Proteomes" id="UP000472271"/>
    </source>
</evidence>
<dbReference type="RefSeq" id="XP_030017900.1">
    <property type="nucleotide sequence ID" value="XM_030162040.1"/>
</dbReference>
<dbReference type="PANTHER" id="PTHR23037">
    <property type="entry name" value="CYTOKINE RECEPTOR"/>
    <property type="match status" value="1"/>
</dbReference>
<keyword evidence="8" id="KW-0675">Receptor</keyword>
<dbReference type="Gene3D" id="2.60.40.10">
    <property type="entry name" value="Immunoglobulins"/>
    <property type="match status" value="2"/>
</dbReference>
<evidence type="ECO:0000256" key="10">
    <source>
        <dbReference type="SAM" id="Phobius"/>
    </source>
</evidence>
<evidence type="ECO:0000256" key="9">
    <source>
        <dbReference type="SAM" id="MobiDB-lite"/>
    </source>
</evidence>
<dbReference type="GO" id="GO:0009897">
    <property type="term" value="C:external side of plasma membrane"/>
    <property type="evidence" value="ECO:0007669"/>
    <property type="project" value="TreeGrafter"/>
</dbReference>
<dbReference type="Proteomes" id="UP000472271">
    <property type="component" value="Chromosome 1"/>
</dbReference>
<evidence type="ECO:0000256" key="3">
    <source>
        <dbReference type="ARBA" id="ARBA00022692"/>
    </source>
</evidence>
<dbReference type="GeneID" id="115438401"/>
<feature type="transmembrane region" description="Helical" evidence="10">
    <location>
        <begin position="249"/>
        <end position="268"/>
    </location>
</feature>
<gene>
    <name evidence="13" type="primary">LOC115438401</name>
</gene>
<feature type="signal peptide" evidence="11">
    <location>
        <begin position="1"/>
        <end position="26"/>
    </location>
</feature>
<keyword evidence="6 10" id="KW-0472">Membrane</keyword>
<sequence>MTMEKNKKTLLLVLHVALFQVCVVQMEKCQSSITSLTCYNDYRHNITCTYASDHADNVCTIHADMIIPSLKGDSDSCKLEPFDVSRPELKKCSLILNRHSTFKTFTTFSLNLTCVRGQNSDMCYKPVNHIKLDPPEKPNVTNTTVSWKAVMKRKKLRPEFELQWKREDQSWSDPSVQKDTKRCDVDCAAELNPDTLIQDESYRARIRVRPEIRMDDGSLIPSTWSDWSPTASWVSLVGRTKQKSDAVGVGWFIAAAAAVFALFLVLFFRTDRTTWVYVIKLMKGPPLPSSLQDEKFQKWQSSFFTSESYLSFLKPLDIDSVEVTCAVDDIAPCKQELLPVEKSIKECSQESSSSSFSNPSYSQLCPVRPICSLSAGNLEPCAADSPYGPAGGDGQSTNPQQDVEKQRGKGINIMQLLSKANNREAVPVISDYEKVEKVQVERDRLQSVDSGMCSGEEVSQESLEPDSITQSLEEEPESKKQWEEGNGDCLQKLFGHSNSGDSFNKGSIEVCSDYEQVQKLQVEIPDDMSVDSDQGISRDQQLSHHHILSTPSTCSRSDPPTVLLLPSFTPSSLNFTRPGSSPGPGPLAALIDRTVMSHNSSLEPSADGYLPVTQEEN</sequence>
<feature type="domain" description="Interleukin-2 receptor subunit beta N-terminal" evidence="12">
    <location>
        <begin position="35"/>
        <end position="123"/>
    </location>
</feature>
<dbReference type="PROSITE" id="PS01355">
    <property type="entry name" value="HEMATOPO_REC_S_F1"/>
    <property type="match status" value="1"/>
</dbReference>
<dbReference type="GO" id="GO:0016064">
    <property type="term" value="P:immunoglobulin mediated immune response"/>
    <property type="evidence" value="ECO:0007669"/>
    <property type="project" value="TreeGrafter"/>
</dbReference>
<dbReference type="Pfam" id="PF18707">
    <property type="entry name" value="IL2RB_N1"/>
    <property type="match status" value="1"/>
</dbReference>
<proteinExistence type="inferred from homology"/>
<dbReference type="InterPro" id="IPR040951">
    <property type="entry name" value="IL2RB_N1"/>
</dbReference>
<evidence type="ECO:0000256" key="6">
    <source>
        <dbReference type="ARBA" id="ARBA00023136"/>
    </source>
</evidence>
<accession>A0A672ZIU2</accession>
<comment type="subcellular location">
    <subcellularLocation>
        <location evidence="1">Membrane</location>
        <topology evidence="1">Single-pass membrane protein</topology>
    </subcellularLocation>
</comment>
<dbReference type="AlphaFoldDB" id="A0A672ZIU2"/>
<feature type="region of interest" description="Disordered" evidence="9">
    <location>
        <begin position="598"/>
        <end position="617"/>
    </location>
</feature>
<feature type="region of interest" description="Disordered" evidence="9">
    <location>
        <begin position="384"/>
        <end position="405"/>
    </location>
</feature>
<dbReference type="Ensembl" id="ENSSORT00005016917.1">
    <property type="protein sequence ID" value="ENSSORP00005016408.1"/>
    <property type="gene ID" value="ENSSORG00005008332.1"/>
</dbReference>
<keyword evidence="5 10" id="KW-1133">Transmembrane helix</keyword>
<dbReference type="InterPro" id="IPR003531">
    <property type="entry name" value="Hempt_rcpt_S_F1_CS"/>
</dbReference>
<reference evidence="13" key="2">
    <citation type="submission" date="2025-08" db="UniProtKB">
        <authorList>
            <consortium name="Ensembl"/>
        </authorList>
    </citation>
    <scope>IDENTIFICATION</scope>
</reference>
<keyword evidence="3 10" id="KW-0812">Transmembrane</keyword>
<evidence type="ECO:0000256" key="5">
    <source>
        <dbReference type="ARBA" id="ARBA00022989"/>
    </source>
</evidence>
<evidence type="ECO:0000256" key="2">
    <source>
        <dbReference type="ARBA" id="ARBA00008280"/>
    </source>
</evidence>
<reference evidence="13" key="3">
    <citation type="submission" date="2025-09" db="UniProtKB">
        <authorList>
            <consortium name="Ensembl"/>
        </authorList>
    </citation>
    <scope>IDENTIFICATION</scope>
</reference>
<dbReference type="PANTHER" id="PTHR23037:SF22">
    <property type="entry name" value="CYTOKINE RECEPTOR COMMON SUBUNIT BETA"/>
    <property type="match status" value="1"/>
</dbReference>
<dbReference type="InterPro" id="IPR036116">
    <property type="entry name" value="FN3_sf"/>
</dbReference>
<evidence type="ECO:0000259" key="12">
    <source>
        <dbReference type="Pfam" id="PF18707"/>
    </source>
</evidence>
<dbReference type="GO" id="GO:0004896">
    <property type="term" value="F:cytokine receptor activity"/>
    <property type="evidence" value="ECO:0007669"/>
    <property type="project" value="InterPro"/>
</dbReference>
<comment type="similarity">
    <text evidence="2">Belongs to the type I cytokine receptor family. Type 4 subfamily.</text>
</comment>
<evidence type="ECO:0000256" key="11">
    <source>
        <dbReference type="SAM" id="SignalP"/>
    </source>
</evidence>
<dbReference type="InterPro" id="IPR013783">
    <property type="entry name" value="Ig-like_fold"/>
</dbReference>
<evidence type="ECO:0000256" key="1">
    <source>
        <dbReference type="ARBA" id="ARBA00004167"/>
    </source>
</evidence>
<evidence type="ECO:0000256" key="8">
    <source>
        <dbReference type="ARBA" id="ARBA00023170"/>
    </source>
</evidence>
<evidence type="ECO:0000256" key="4">
    <source>
        <dbReference type="ARBA" id="ARBA00022729"/>
    </source>
</evidence>
<name>A0A672ZIU2_9TELE</name>
<feature type="region of interest" description="Disordered" evidence="9">
    <location>
        <begin position="446"/>
        <end position="483"/>
    </location>
</feature>